<organism evidence="1 2">
    <name type="scientific">Trichomonas vaginalis (strain ATCC PRA-98 / G3)</name>
    <dbReference type="NCBI Taxonomy" id="412133"/>
    <lineage>
        <taxon>Eukaryota</taxon>
        <taxon>Metamonada</taxon>
        <taxon>Parabasalia</taxon>
        <taxon>Trichomonadida</taxon>
        <taxon>Trichomonadidae</taxon>
        <taxon>Trichomonas</taxon>
    </lineage>
</organism>
<proteinExistence type="predicted"/>
<dbReference type="VEuPathDB" id="TrichDB:TVAGG3_0803350"/>
<dbReference type="InParanoid" id="A2EGY5"/>
<dbReference type="KEGG" id="tva:4766015"/>
<evidence type="ECO:0000313" key="2">
    <source>
        <dbReference type="Proteomes" id="UP000001542"/>
    </source>
</evidence>
<dbReference type="SMR" id="A2EGY5"/>
<dbReference type="EMBL" id="DS113385">
    <property type="protein sequence ID" value="EAY08119.1"/>
    <property type="molecule type" value="Genomic_DNA"/>
</dbReference>
<sequence length="105" mass="12535">MGGDQWPIPQIEESHELFCDDVMRCTTNDKLFEKYNNLCDQDRETIKNHFLNNQKCRIQHTSGFKFKGAQDQLIYLVYSVYIFNGDDERPQGRTRRMRITQLDVK</sequence>
<protein>
    <submittedName>
        <fullName evidence="1">Uncharacterized protein</fullName>
    </submittedName>
</protein>
<dbReference type="AlphaFoldDB" id="A2EGY5"/>
<dbReference type="Proteomes" id="UP000001542">
    <property type="component" value="Unassembled WGS sequence"/>
</dbReference>
<evidence type="ECO:0000313" key="1">
    <source>
        <dbReference type="EMBL" id="EAY08119.1"/>
    </source>
</evidence>
<name>A2EGY5_TRIV3</name>
<keyword evidence="2" id="KW-1185">Reference proteome</keyword>
<gene>
    <name evidence="1" type="ORF">TVAG_497430</name>
</gene>
<reference evidence="1" key="1">
    <citation type="submission" date="2006-10" db="EMBL/GenBank/DDBJ databases">
        <authorList>
            <person name="Amadeo P."/>
            <person name="Zhao Q."/>
            <person name="Wortman J."/>
            <person name="Fraser-Liggett C."/>
            <person name="Carlton J."/>
        </authorList>
    </citation>
    <scope>NUCLEOTIDE SEQUENCE</scope>
    <source>
        <strain evidence="1">G3</strain>
    </source>
</reference>
<dbReference type="VEuPathDB" id="TrichDB:TVAG_497430"/>
<accession>A2EGY5</accession>
<dbReference type="RefSeq" id="XP_001320342.1">
    <property type="nucleotide sequence ID" value="XM_001320307.1"/>
</dbReference>
<reference evidence="1" key="2">
    <citation type="journal article" date="2007" name="Science">
        <title>Draft genome sequence of the sexually transmitted pathogen Trichomonas vaginalis.</title>
        <authorList>
            <person name="Carlton J.M."/>
            <person name="Hirt R.P."/>
            <person name="Silva J.C."/>
            <person name="Delcher A.L."/>
            <person name="Schatz M."/>
            <person name="Zhao Q."/>
            <person name="Wortman J.R."/>
            <person name="Bidwell S.L."/>
            <person name="Alsmark U.C.M."/>
            <person name="Besteiro S."/>
            <person name="Sicheritz-Ponten T."/>
            <person name="Noel C.J."/>
            <person name="Dacks J.B."/>
            <person name="Foster P.G."/>
            <person name="Simillion C."/>
            <person name="Van de Peer Y."/>
            <person name="Miranda-Saavedra D."/>
            <person name="Barton G.J."/>
            <person name="Westrop G.D."/>
            <person name="Mueller S."/>
            <person name="Dessi D."/>
            <person name="Fiori P.L."/>
            <person name="Ren Q."/>
            <person name="Paulsen I."/>
            <person name="Zhang H."/>
            <person name="Bastida-Corcuera F.D."/>
            <person name="Simoes-Barbosa A."/>
            <person name="Brown M.T."/>
            <person name="Hayes R.D."/>
            <person name="Mukherjee M."/>
            <person name="Okumura C.Y."/>
            <person name="Schneider R."/>
            <person name="Smith A.J."/>
            <person name="Vanacova S."/>
            <person name="Villalvazo M."/>
            <person name="Haas B.J."/>
            <person name="Pertea M."/>
            <person name="Feldblyum T.V."/>
            <person name="Utterback T.R."/>
            <person name="Shu C.L."/>
            <person name="Osoegawa K."/>
            <person name="de Jong P.J."/>
            <person name="Hrdy I."/>
            <person name="Horvathova L."/>
            <person name="Zubacova Z."/>
            <person name="Dolezal P."/>
            <person name="Malik S.B."/>
            <person name="Logsdon J.M. Jr."/>
            <person name="Henze K."/>
            <person name="Gupta A."/>
            <person name="Wang C.C."/>
            <person name="Dunne R.L."/>
            <person name="Upcroft J.A."/>
            <person name="Upcroft P."/>
            <person name="White O."/>
            <person name="Salzberg S.L."/>
            <person name="Tang P."/>
            <person name="Chiu C.-H."/>
            <person name="Lee Y.-S."/>
            <person name="Embley T.M."/>
            <person name="Coombs G.H."/>
            <person name="Mottram J.C."/>
            <person name="Tachezy J."/>
            <person name="Fraser-Liggett C.M."/>
            <person name="Johnson P.J."/>
        </authorList>
    </citation>
    <scope>NUCLEOTIDE SEQUENCE [LARGE SCALE GENOMIC DNA]</scope>
    <source>
        <strain evidence="1">G3</strain>
    </source>
</reference>